<organism evidence="1 2">
    <name type="scientific">Ancylostoma duodenale</name>
    <dbReference type="NCBI Taxonomy" id="51022"/>
    <lineage>
        <taxon>Eukaryota</taxon>
        <taxon>Metazoa</taxon>
        <taxon>Ecdysozoa</taxon>
        <taxon>Nematoda</taxon>
        <taxon>Chromadorea</taxon>
        <taxon>Rhabditida</taxon>
        <taxon>Rhabditina</taxon>
        <taxon>Rhabditomorpha</taxon>
        <taxon>Strongyloidea</taxon>
        <taxon>Ancylostomatidae</taxon>
        <taxon>Ancylostomatinae</taxon>
        <taxon>Ancylostoma</taxon>
    </lineage>
</organism>
<dbReference type="PANTHER" id="PTHR11733">
    <property type="entry name" value="ZINC METALLOPROTEASE FAMILY M13 NEPRILYSIN-RELATED"/>
    <property type="match status" value="1"/>
</dbReference>
<dbReference type="OrthoDB" id="5827041at2759"/>
<dbReference type="GO" id="GO:0016485">
    <property type="term" value="P:protein processing"/>
    <property type="evidence" value="ECO:0007669"/>
    <property type="project" value="TreeGrafter"/>
</dbReference>
<evidence type="ECO:0000313" key="2">
    <source>
        <dbReference type="Proteomes" id="UP000054047"/>
    </source>
</evidence>
<name>A0A0C2D8Q5_9BILA</name>
<dbReference type="Gene3D" id="1.10.1380.10">
    <property type="entry name" value="Neutral endopeptidase , domain2"/>
    <property type="match status" value="1"/>
</dbReference>
<dbReference type="GO" id="GO:0005886">
    <property type="term" value="C:plasma membrane"/>
    <property type="evidence" value="ECO:0007669"/>
    <property type="project" value="TreeGrafter"/>
</dbReference>
<dbReference type="InterPro" id="IPR000718">
    <property type="entry name" value="Peptidase_M13"/>
</dbReference>
<dbReference type="SUPFAM" id="SSF55486">
    <property type="entry name" value="Metalloproteases ('zincins'), catalytic domain"/>
    <property type="match status" value="1"/>
</dbReference>
<dbReference type="GO" id="GO:0004222">
    <property type="term" value="F:metalloendopeptidase activity"/>
    <property type="evidence" value="ECO:0007669"/>
    <property type="project" value="InterPro"/>
</dbReference>
<sequence>MSPASKQGAYSKIDNVVKNIAFPDWVTDDEKLDNYYKKLDIDMHNDDYLTMLKKIRRFTAVREIESLLAGPVPRDDFYGSAATVNAWYQVCAPTQYHIHGFILKCLSRVWHHNFSH</sequence>
<dbReference type="AlphaFoldDB" id="A0A0C2D8Q5"/>
<keyword evidence="2" id="KW-1185">Reference proteome</keyword>
<dbReference type="EMBL" id="KN733005">
    <property type="protein sequence ID" value="KIH58542.1"/>
    <property type="molecule type" value="Genomic_DNA"/>
</dbReference>
<reference evidence="1 2" key="1">
    <citation type="submission" date="2013-12" db="EMBL/GenBank/DDBJ databases">
        <title>Draft genome of the parsitic nematode Ancylostoma duodenale.</title>
        <authorList>
            <person name="Mitreva M."/>
        </authorList>
    </citation>
    <scope>NUCLEOTIDE SEQUENCE [LARGE SCALE GENOMIC DNA]</scope>
    <source>
        <strain evidence="1 2">Zhejiang</strain>
    </source>
</reference>
<dbReference type="Proteomes" id="UP000054047">
    <property type="component" value="Unassembled WGS sequence"/>
</dbReference>
<evidence type="ECO:0000313" key="1">
    <source>
        <dbReference type="EMBL" id="KIH58542.1"/>
    </source>
</evidence>
<dbReference type="InterPro" id="IPR024079">
    <property type="entry name" value="MetalloPept_cat_dom_sf"/>
</dbReference>
<dbReference type="PANTHER" id="PTHR11733:SF240">
    <property type="entry name" value="GH14155P-RELATED"/>
    <property type="match status" value="1"/>
</dbReference>
<gene>
    <name evidence="1" type="ORF">ANCDUO_11252</name>
</gene>
<dbReference type="InterPro" id="IPR042089">
    <property type="entry name" value="Peptidase_M13_dom_2"/>
</dbReference>
<accession>A0A0C2D8Q5</accession>
<dbReference type="Gene3D" id="3.40.390.10">
    <property type="entry name" value="Collagenase (Catalytic Domain)"/>
    <property type="match status" value="1"/>
</dbReference>
<proteinExistence type="predicted"/>
<protein>
    <submittedName>
        <fullName evidence="1">Uncharacterized protein</fullName>
    </submittedName>
</protein>